<dbReference type="SMART" id="SM00331">
    <property type="entry name" value="PP2C_SIG"/>
    <property type="match status" value="1"/>
</dbReference>
<dbReference type="SUPFAM" id="SSF81606">
    <property type="entry name" value="PP2C-like"/>
    <property type="match status" value="1"/>
</dbReference>
<gene>
    <name evidence="2" type="ORF">IPJ48_07045</name>
</gene>
<name>A0A9D7F686_9RHOO</name>
<comment type="caution">
    <text evidence="2">The sequence shown here is derived from an EMBL/GenBank/DDBJ whole genome shotgun (WGS) entry which is preliminary data.</text>
</comment>
<dbReference type="AlphaFoldDB" id="A0A9D7F686"/>
<evidence type="ECO:0000259" key="1">
    <source>
        <dbReference type="PROSITE" id="PS51746"/>
    </source>
</evidence>
<reference evidence="2" key="1">
    <citation type="submission" date="2020-10" db="EMBL/GenBank/DDBJ databases">
        <title>Connecting structure to function with the recovery of over 1000 high-quality activated sludge metagenome-assembled genomes encoding full-length rRNA genes using long-read sequencing.</title>
        <authorList>
            <person name="Singleton C.M."/>
            <person name="Petriglieri F."/>
            <person name="Kristensen J.M."/>
            <person name="Kirkegaard R.H."/>
            <person name="Michaelsen T.Y."/>
            <person name="Andersen M.H."/>
            <person name="Karst S.M."/>
            <person name="Dueholm M.S."/>
            <person name="Nielsen P.H."/>
            <person name="Albertsen M."/>
        </authorList>
    </citation>
    <scope>NUCLEOTIDE SEQUENCE</scope>
    <source>
        <strain evidence="2">EsbW_18-Q3-R4-48_MAXAC.044</strain>
    </source>
</reference>
<dbReference type="SMART" id="SM00332">
    <property type="entry name" value="PP2Cc"/>
    <property type="match status" value="1"/>
</dbReference>
<dbReference type="InterPro" id="IPR015655">
    <property type="entry name" value="PP2C"/>
</dbReference>
<dbReference type="PANTHER" id="PTHR13832:SF827">
    <property type="entry name" value="PROTEIN PHOSPHATASE 1L"/>
    <property type="match status" value="1"/>
</dbReference>
<dbReference type="Proteomes" id="UP000886602">
    <property type="component" value="Unassembled WGS sequence"/>
</dbReference>
<dbReference type="PROSITE" id="PS51746">
    <property type="entry name" value="PPM_2"/>
    <property type="match status" value="1"/>
</dbReference>
<dbReference type="EMBL" id="JADJNC010000010">
    <property type="protein sequence ID" value="MBK7422859.1"/>
    <property type="molecule type" value="Genomic_DNA"/>
</dbReference>
<dbReference type="CDD" id="cd00143">
    <property type="entry name" value="PP2Cc"/>
    <property type="match status" value="1"/>
</dbReference>
<protein>
    <submittedName>
        <fullName evidence="2">Serine/threonine-protein phosphatase</fullName>
    </submittedName>
</protein>
<evidence type="ECO:0000313" key="2">
    <source>
        <dbReference type="EMBL" id="MBK7422859.1"/>
    </source>
</evidence>
<dbReference type="PANTHER" id="PTHR13832">
    <property type="entry name" value="PROTEIN PHOSPHATASE 2C"/>
    <property type="match status" value="1"/>
</dbReference>
<sequence length="306" mass="34101">MKFTIYQESRPGKRANNEDRLAHCYSRDALLMVVADGMGGHYYGEVAAQIAVQVLIESFQREATPGISDPFLFLQKSMNNAHRAIIDFTDAHNLKDSPRTTCVACIVQHNIAYWAHAGDSRLYLMRDGKVLTHTRDHSRVQLLKDQGVINAAQAAVHPERNKVYSCLGGRLTPEIEFSRKTPLEAGDVLALCTDGLWGVLPGEMMAVALKSDNLMQAVPMLLGRADIRGGPNADNLSILVVRWEDSYIEEGATATSTVSTQTMSRDTITTRLDEFGRNPNFKTELSEEEIERAIEEIRSTIQKYSK</sequence>
<dbReference type="InterPro" id="IPR036457">
    <property type="entry name" value="PPM-type-like_dom_sf"/>
</dbReference>
<dbReference type="GO" id="GO:0004722">
    <property type="term" value="F:protein serine/threonine phosphatase activity"/>
    <property type="evidence" value="ECO:0007669"/>
    <property type="project" value="InterPro"/>
</dbReference>
<accession>A0A9D7F686</accession>
<proteinExistence type="predicted"/>
<evidence type="ECO:0000313" key="3">
    <source>
        <dbReference type="Proteomes" id="UP000886602"/>
    </source>
</evidence>
<dbReference type="InterPro" id="IPR001932">
    <property type="entry name" value="PPM-type_phosphatase-like_dom"/>
</dbReference>
<organism evidence="2 3">
    <name type="scientific">Candidatus Propionivibrio dominans</name>
    <dbReference type="NCBI Taxonomy" id="2954373"/>
    <lineage>
        <taxon>Bacteria</taxon>
        <taxon>Pseudomonadati</taxon>
        <taxon>Pseudomonadota</taxon>
        <taxon>Betaproteobacteria</taxon>
        <taxon>Rhodocyclales</taxon>
        <taxon>Rhodocyclaceae</taxon>
        <taxon>Propionivibrio</taxon>
    </lineage>
</organism>
<feature type="domain" description="PPM-type phosphatase" evidence="1">
    <location>
        <begin position="4"/>
        <end position="243"/>
    </location>
</feature>
<dbReference type="Pfam" id="PF13672">
    <property type="entry name" value="PP2C_2"/>
    <property type="match status" value="1"/>
</dbReference>
<dbReference type="Gene3D" id="3.60.40.10">
    <property type="entry name" value="PPM-type phosphatase domain"/>
    <property type="match status" value="1"/>
</dbReference>